<evidence type="ECO:0000256" key="3">
    <source>
        <dbReference type="ARBA" id="ARBA00022679"/>
    </source>
</evidence>
<proteinExistence type="inferred from homology"/>
<keyword evidence="6" id="KW-1185">Reference proteome</keyword>
<dbReference type="InterPro" id="IPR029063">
    <property type="entry name" value="SAM-dependent_MTases_sf"/>
</dbReference>
<dbReference type="EMBL" id="MU858045">
    <property type="protein sequence ID" value="KAK4220373.1"/>
    <property type="molecule type" value="Genomic_DNA"/>
</dbReference>
<keyword evidence="3" id="KW-0808">Transferase</keyword>
<dbReference type="Pfam" id="PF13847">
    <property type="entry name" value="Methyltransf_31"/>
    <property type="match status" value="1"/>
</dbReference>
<evidence type="ECO:0000256" key="1">
    <source>
        <dbReference type="ARBA" id="ARBA00008361"/>
    </source>
</evidence>
<dbReference type="GO" id="GO:0032259">
    <property type="term" value="P:methylation"/>
    <property type="evidence" value="ECO:0007669"/>
    <property type="project" value="UniProtKB-KW"/>
</dbReference>
<comment type="similarity">
    <text evidence="1">Belongs to the methyltransferase superfamily.</text>
</comment>
<evidence type="ECO:0000313" key="6">
    <source>
        <dbReference type="Proteomes" id="UP001301769"/>
    </source>
</evidence>
<dbReference type="PANTHER" id="PTHR12176">
    <property type="entry name" value="SAM-DEPENDENT METHYLTRANSFERASE SUPERFAMILY PROTEIN"/>
    <property type="match status" value="1"/>
</dbReference>
<dbReference type="GO" id="GO:0008168">
    <property type="term" value="F:methyltransferase activity"/>
    <property type="evidence" value="ECO:0007669"/>
    <property type="project" value="UniProtKB-KW"/>
</dbReference>
<reference evidence="5" key="2">
    <citation type="submission" date="2023-05" db="EMBL/GenBank/DDBJ databases">
        <authorList>
            <consortium name="Lawrence Berkeley National Laboratory"/>
            <person name="Steindorff A."/>
            <person name="Hensen N."/>
            <person name="Bonometti L."/>
            <person name="Westerberg I."/>
            <person name="Brannstrom I.O."/>
            <person name="Guillou S."/>
            <person name="Cros-Aarteil S."/>
            <person name="Calhoun S."/>
            <person name="Haridas S."/>
            <person name="Kuo A."/>
            <person name="Mondo S."/>
            <person name="Pangilinan J."/>
            <person name="Riley R."/>
            <person name="Labutti K."/>
            <person name="Andreopoulos B."/>
            <person name="Lipzen A."/>
            <person name="Chen C."/>
            <person name="Yanf M."/>
            <person name="Daum C."/>
            <person name="Ng V."/>
            <person name="Clum A."/>
            <person name="Ohm R."/>
            <person name="Martin F."/>
            <person name="Silar P."/>
            <person name="Natvig D."/>
            <person name="Lalanne C."/>
            <person name="Gautier V."/>
            <person name="Ament-Velasquez S.L."/>
            <person name="Kruys A."/>
            <person name="Hutchinson M.I."/>
            <person name="Powell A.J."/>
            <person name="Barry K."/>
            <person name="Miller A.N."/>
            <person name="Grigoriev I.V."/>
            <person name="Debuchy R."/>
            <person name="Gladieux P."/>
            <person name="Thoren M.H."/>
            <person name="Johannesson H."/>
        </authorList>
    </citation>
    <scope>NUCLEOTIDE SEQUENCE</scope>
    <source>
        <strain evidence="5">PSN293</strain>
    </source>
</reference>
<evidence type="ECO:0000313" key="5">
    <source>
        <dbReference type="EMBL" id="KAK4220373.1"/>
    </source>
</evidence>
<evidence type="ECO:0000259" key="4">
    <source>
        <dbReference type="Pfam" id="PF13847"/>
    </source>
</evidence>
<evidence type="ECO:0000256" key="2">
    <source>
        <dbReference type="ARBA" id="ARBA00022603"/>
    </source>
</evidence>
<sequence length="205" mass="23303">MPPEYQSKDYWHARFGHETSFEWLVPSADFLKILDPFLARLPTTARILQLGCGTSDIHCLLRQRGYEHITNMDYEPLAIGRSRDIEHKMFGDSVMSYVVADATDFNLGQTRFDLVIDKSTADAVACTGPAPVISMTKAVKRCLAEDGMWLSLSFSAYRYDHDGMPLSVQVINKIPTPKAKETDPDIFHYCYLLRPMQSEACRRSK</sequence>
<organism evidence="5 6">
    <name type="scientific">Rhypophila decipiens</name>
    <dbReference type="NCBI Taxonomy" id="261697"/>
    <lineage>
        <taxon>Eukaryota</taxon>
        <taxon>Fungi</taxon>
        <taxon>Dikarya</taxon>
        <taxon>Ascomycota</taxon>
        <taxon>Pezizomycotina</taxon>
        <taxon>Sordariomycetes</taxon>
        <taxon>Sordariomycetidae</taxon>
        <taxon>Sordariales</taxon>
        <taxon>Naviculisporaceae</taxon>
        <taxon>Rhypophila</taxon>
    </lineage>
</organism>
<gene>
    <name evidence="5" type="ORF">QBC37DRAFT_6472</name>
</gene>
<dbReference type="CDD" id="cd02440">
    <property type="entry name" value="AdoMet_MTases"/>
    <property type="match status" value="1"/>
</dbReference>
<keyword evidence="2 5" id="KW-0489">Methyltransferase</keyword>
<feature type="domain" description="Methyltransferase" evidence="4">
    <location>
        <begin position="46"/>
        <end position="154"/>
    </location>
</feature>
<accession>A0AAN7BDW0</accession>
<dbReference type="InterPro" id="IPR025714">
    <property type="entry name" value="Methyltranfer_dom"/>
</dbReference>
<dbReference type="PANTHER" id="PTHR12176:SF84">
    <property type="entry name" value="METHYLTRANSFERASE DOMAIN-CONTAINING PROTEIN"/>
    <property type="match status" value="1"/>
</dbReference>
<name>A0AAN7BDW0_9PEZI</name>
<reference evidence="5" key="1">
    <citation type="journal article" date="2023" name="Mol. Phylogenet. Evol.">
        <title>Genome-scale phylogeny and comparative genomics of the fungal order Sordariales.</title>
        <authorList>
            <person name="Hensen N."/>
            <person name="Bonometti L."/>
            <person name="Westerberg I."/>
            <person name="Brannstrom I.O."/>
            <person name="Guillou S."/>
            <person name="Cros-Aarteil S."/>
            <person name="Calhoun S."/>
            <person name="Haridas S."/>
            <person name="Kuo A."/>
            <person name="Mondo S."/>
            <person name="Pangilinan J."/>
            <person name="Riley R."/>
            <person name="LaButti K."/>
            <person name="Andreopoulos B."/>
            <person name="Lipzen A."/>
            <person name="Chen C."/>
            <person name="Yan M."/>
            <person name="Daum C."/>
            <person name="Ng V."/>
            <person name="Clum A."/>
            <person name="Steindorff A."/>
            <person name="Ohm R.A."/>
            <person name="Martin F."/>
            <person name="Silar P."/>
            <person name="Natvig D.O."/>
            <person name="Lalanne C."/>
            <person name="Gautier V."/>
            <person name="Ament-Velasquez S.L."/>
            <person name="Kruys A."/>
            <person name="Hutchinson M.I."/>
            <person name="Powell A.J."/>
            <person name="Barry K."/>
            <person name="Miller A.N."/>
            <person name="Grigoriev I.V."/>
            <person name="Debuchy R."/>
            <person name="Gladieux P."/>
            <person name="Hiltunen Thoren M."/>
            <person name="Johannesson H."/>
        </authorList>
    </citation>
    <scope>NUCLEOTIDE SEQUENCE</scope>
    <source>
        <strain evidence="5">PSN293</strain>
    </source>
</reference>
<protein>
    <submittedName>
        <fullName evidence="5">S-adenosyl-L-methionine-dependent methyltransferase</fullName>
    </submittedName>
</protein>
<dbReference type="AlphaFoldDB" id="A0AAN7BDW0"/>
<dbReference type="Proteomes" id="UP001301769">
    <property type="component" value="Unassembled WGS sequence"/>
</dbReference>
<dbReference type="InterPro" id="IPR051419">
    <property type="entry name" value="Lys/N-term_MeTrsfase_sf"/>
</dbReference>
<dbReference type="Gene3D" id="3.40.50.150">
    <property type="entry name" value="Vaccinia Virus protein VP39"/>
    <property type="match status" value="1"/>
</dbReference>
<comment type="caution">
    <text evidence="5">The sequence shown here is derived from an EMBL/GenBank/DDBJ whole genome shotgun (WGS) entry which is preliminary data.</text>
</comment>
<dbReference type="SUPFAM" id="SSF53335">
    <property type="entry name" value="S-adenosyl-L-methionine-dependent methyltransferases"/>
    <property type="match status" value="1"/>
</dbReference>